<feature type="compositionally biased region" description="Basic and acidic residues" evidence="1">
    <location>
        <begin position="101"/>
        <end position="111"/>
    </location>
</feature>
<dbReference type="GO" id="GO:0003824">
    <property type="term" value="F:catalytic activity"/>
    <property type="evidence" value="ECO:0007669"/>
    <property type="project" value="InterPro"/>
</dbReference>
<feature type="domain" description="EcoEI R protein C-terminal" evidence="2">
    <location>
        <begin position="582"/>
        <end position="728"/>
    </location>
</feature>
<feature type="region of interest" description="Disordered" evidence="1">
    <location>
        <begin position="101"/>
        <end position="220"/>
    </location>
</feature>
<dbReference type="InterPro" id="IPR027417">
    <property type="entry name" value="P-loop_NTPase"/>
</dbReference>
<feature type="compositionally biased region" description="Gly residues" evidence="1">
    <location>
        <begin position="29"/>
        <end position="40"/>
    </location>
</feature>
<feature type="compositionally biased region" description="Basic residues" evidence="1">
    <location>
        <begin position="132"/>
        <end position="147"/>
    </location>
</feature>
<sequence>MDQAHAVPDRPRGAAPAGGGGLRNAPAGGHAGRPGQGCGTGRRRLSLHLSDRAGLARRDRRCPAIRSRPLRPGDRGRCAPRHLPAIPRHLLVFRCTAGRPDCHAQRSDRSQHVRRVRPGRGSPHGGLWPGRGHCRPPSRTASHRVRARPAAARGHPLRRPVRHGERPAGHPGMGRRQRGCVGPRSRRRLAAPPGRRRRDDRARDGGTWPSRGGRRLDRQDPHLCQESRPCAAHRRTLRCQLPAIQERAGLRDHVRGRADASPGRRILGGRPDAAHRHFSRPARHRHRGAGSGEPVFFRRVRSRTRFWRMVGCGTRPCQDLYGPGQDKQDVLVFDFCRNLAFFNVDSEAAAQTLPTPLGQRVFRARLELLTRLQTRPAALCVQEARASYGNPPTPAALHDDIAQWLHRQVVSMSTDNFAVRAKHRYIGPYTRREAWQHLSPAQAAELAEHVSGLPTTLRDDSDEAARRVDLLMLCLQLCVLRGEPAPERLKTPVRSVARALLAQTCHPAVRDQAGWLTALAGEGWWSDASALQLEQARRRLRPLAHLIDAEARRQLACADCADTVGPTREITVTAYADGTGFERFRTRARRFLRTHDHLPTLRKLRYNEPLTTADLAGLEQMLVVDGVGSGEDIDRARRASGGLGIFVRGLIGLDRAAATAALSGIIGSEAMTADQHEFIDLVIMHLIGHGTMDAARLYASPFTDIAPQGPDGLFAPETVDALVTALRRIKARAGAT</sequence>
<dbReference type="REBASE" id="36525">
    <property type="entry name" value="Rso82ORF42P"/>
</dbReference>
<evidence type="ECO:0000313" key="4">
    <source>
        <dbReference type="Proteomes" id="UP000007953"/>
    </source>
</evidence>
<organism evidence="3 4">
    <name type="scientific">Ralstonia solanacearum (strain Po82)</name>
    <dbReference type="NCBI Taxonomy" id="1031711"/>
    <lineage>
        <taxon>Bacteria</taxon>
        <taxon>Pseudomonadati</taxon>
        <taxon>Pseudomonadota</taxon>
        <taxon>Betaproteobacteria</taxon>
        <taxon>Burkholderiales</taxon>
        <taxon>Burkholderiaceae</taxon>
        <taxon>Ralstonia</taxon>
        <taxon>Ralstonia solanacearum species complex</taxon>
    </lineage>
</organism>
<dbReference type="Proteomes" id="UP000007953">
    <property type="component" value="Chromosome"/>
</dbReference>
<evidence type="ECO:0000259" key="2">
    <source>
        <dbReference type="Pfam" id="PF08463"/>
    </source>
</evidence>
<feature type="compositionally biased region" description="Basic residues" evidence="1">
    <location>
        <begin position="276"/>
        <end position="288"/>
    </location>
</feature>
<dbReference type="HOGENOM" id="CLU_376784_0_0_4"/>
<dbReference type="InterPro" id="IPR050742">
    <property type="entry name" value="Helicase_Restrict-Modif_Enz"/>
</dbReference>
<reference evidence="3 4" key="1">
    <citation type="journal article" date="2011" name="J. Bacteriol.">
        <title>Complete genome sequence of the plant pathogen Ralstonia solanacearum strain Po82.</title>
        <authorList>
            <person name="Xu J."/>
            <person name="Zheng H.J."/>
            <person name="Liu L."/>
            <person name="Pan Z.C."/>
            <person name="Prior P."/>
            <person name="Tang B."/>
            <person name="Xu J.S."/>
            <person name="Zhang H."/>
            <person name="Tian Q."/>
            <person name="Zhang L.Q."/>
            <person name="Feng J."/>
        </authorList>
    </citation>
    <scope>NUCLEOTIDE SEQUENCE [LARGE SCALE GENOMIC DNA]</scope>
    <source>
        <strain evidence="3 4">Po82</strain>
    </source>
</reference>
<dbReference type="EMBL" id="CP002819">
    <property type="protein sequence ID" value="AEG67350.1"/>
    <property type="molecule type" value="Genomic_DNA"/>
</dbReference>
<dbReference type="Pfam" id="PF08463">
    <property type="entry name" value="EcoEI_R_C"/>
    <property type="match status" value="1"/>
</dbReference>
<accession>F6G5T4</accession>
<dbReference type="PANTHER" id="PTHR47396:SF1">
    <property type="entry name" value="ATP-DEPENDENT HELICASE IRC3-RELATED"/>
    <property type="match status" value="1"/>
</dbReference>
<name>F6G5T4_RALS8</name>
<feature type="compositionally biased region" description="Basic residues" evidence="1">
    <location>
        <begin position="173"/>
        <end position="196"/>
    </location>
</feature>
<feature type="region of interest" description="Disordered" evidence="1">
    <location>
        <begin position="256"/>
        <end position="290"/>
    </location>
</feature>
<gene>
    <name evidence="3" type="ordered locus">RSPO_c00046</name>
</gene>
<dbReference type="GO" id="GO:0005829">
    <property type="term" value="C:cytosol"/>
    <property type="evidence" value="ECO:0007669"/>
    <property type="project" value="TreeGrafter"/>
</dbReference>
<protein>
    <submittedName>
        <fullName evidence="3">Restriction modification enzyme r subunit protein</fullName>
    </submittedName>
</protein>
<dbReference type="GO" id="GO:0006304">
    <property type="term" value="P:DNA modification"/>
    <property type="evidence" value="ECO:0007669"/>
    <property type="project" value="InterPro"/>
</dbReference>
<proteinExistence type="predicted"/>
<dbReference type="GO" id="GO:0003677">
    <property type="term" value="F:DNA binding"/>
    <property type="evidence" value="ECO:0007669"/>
    <property type="project" value="InterPro"/>
</dbReference>
<dbReference type="PANTHER" id="PTHR47396">
    <property type="entry name" value="TYPE I RESTRICTION ENZYME ECOKI R PROTEIN"/>
    <property type="match status" value="1"/>
</dbReference>
<evidence type="ECO:0000313" key="3">
    <source>
        <dbReference type="EMBL" id="AEG67350.1"/>
    </source>
</evidence>
<dbReference type="Gene3D" id="3.40.50.300">
    <property type="entry name" value="P-loop containing nucleotide triphosphate hydrolases"/>
    <property type="match status" value="1"/>
</dbReference>
<evidence type="ECO:0000256" key="1">
    <source>
        <dbReference type="SAM" id="MobiDB-lite"/>
    </source>
</evidence>
<dbReference type="AlphaFoldDB" id="F6G5T4"/>
<dbReference type="PATRIC" id="fig|1031711.3.peg.44"/>
<dbReference type="eggNOG" id="COG4096">
    <property type="taxonomic scope" value="Bacteria"/>
</dbReference>
<dbReference type="InterPro" id="IPR013670">
    <property type="entry name" value="EcoEI_R_C_dom"/>
</dbReference>
<dbReference type="KEGG" id="rsn:RSPO_c00046"/>
<feature type="region of interest" description="Disordered" evidence="1">
    <location>
        <begin position="1"/>
        <end position="43"/>
    </location>
</feature>